<proteinExistence type="predicted"/>
<dbReference type="EMBL" id="CP027845">
    <property type="protein sequence ID" value="AVP87795.1"/>
    <property type="molecule type" value="Genomic_DNA"/>
</dbReference>
<dbReference type="Proteomes" id="UP000241762">
    <property type="component" value="Chromosome"/>
</dbReference>
<dbReference type="KEGG" id="ptc:phytr_8630"/>
<keyword evidence="2" id="KW-1185">Reference proteome</keyword>
<organism evidence="1 2">
    <name type="scientific">Candidatus Phycorickettsia trachydisci</name>
    <dbReference type="NCBI Taxonomy" id="2115978"/>
    <lineage>
        <taxon>Bacteria</taxon>
        <taxon>Pseudomonadati</taxon>
        <taxon>Pseudomonadota</taxon>
        <taxon>Alphaproteobacteria</taxon>
        <taxon>Rickettsiales</taxon>
        <taxon>Rickettsiaceae</taxon>
        <taxon>Candidatus Phycorickettsia</taxon>
    </lineage>
</organism>
<dbReference type="SUPFAM" id="SSF54534">
    <property type="entry name" value="FKBP-like"/>
    <property type="match status" value="1"/>
</dbReference>
<protein>
    <submittedName>
        <fullName evidence="1">Uncharacterized protein</fullName>
    </submittedName>
</protein>
<gene>
    <name evidence="1" type="ORF">phytr_8630</name>
</gene>
<dbReference type="OrthoDB" id="7160669at2"/>
<sequence>MRSILNTLLIFGALYLLMNNAYKKEVKTAETSEQKVTQSTPTDTKIANEIATENQTSQKPQVEKLGFLSNFAANVVVKMAESEKGSDLILKLVKPLTVRLNQPVVKTNNTVFFDQTFEVLNINPITQDSTKIAYCGAEVVIDYHISKQGLRIDTKENQRIILGRGEAHPIIENLVVGMQEGQKRRGKIPYPYLGKLSIYTKNDEDKEPNVNVEVSLIEVLSPELHNIKIFDDAVSVEATQLCGYPISCNARISKIDGTKLWESKINYQLGDKVFPTIFSYSLFNKLPESTRTVISPFKYLDKLIDNMVDSSVNPDEFVLIEFK</sequence>
<dbReference type="AlphaFoldDB" id="A0A2P1P964"/>
<evidence type="ECO:0000313" key="2">
    <source>
        <dbReference type="Proteomes" id="UP000241762"/>
    </source>
</evidence>
<name>A0A2P1P964_9RICK</name>
<reference evidence="1 2" key="1">
    <citation type="submission" date="2018-03" db="EMBL/GenBank/DDBJ databases">
        <title>A gene transfer event suggests a long-term partnership between eustigmatophyte algae and a novel lineage of endosymbiotic bacteria.</title>
        <authorList>
            <person name="Yurchenko T."/>
            <person name="Sevcikova T."/>
            <person name="Pribyl P."/>
            <person name="El Karkouri K."/>
            <person name="Klimes V."/>
            <person name="Amaral R."/>
            <person name="Zbrankova V."/>
            <person name="Kim E."/>
            <person name="Raoult D."/>
            <person name="Santos L.M.A."/>
            <person name="Elias M."/>
        </authorList>
    </citation>
    <scope>NUCLEOTIDE SEQUENCE [LARGE SCALE GENOMIC DNA]</scope>
    <source>
        <strain evidence="1">CCALA 838</strain>
    </source>
</reference>
<evidence type="ECO:0000313" key="1">
    <source>
        <dbReference type="EMBL" id="AVP87795.1"/>
    </source>
</evidence>
<accession>A0A2P1P964</accession>
<dbReference type="RefSeq" id="WP_106874640.1">
    <property type="nucleotide sequence ID" value="NZ_CP027845.1"/>
</dbReference>